<dbReference type="Gene3D" id="2.40.170.20">
    <property type="entry name" value="TonB-dependent receptor, beta-barrel domain"/>
    <property type="match status" value="1"/>
</dbReference>
<dbReference type="GO" id="GO:0046930">
    <property type="term" value="C:pore complex"/>
    <property type="evidence" value="ECO:0007669"/>
    <property type="project" value="UniProtKB-KW"/>
</dbReference>
<feature type="binding site" evidence="12">
    <location>
        <position position="277"/>
    </location>
    <ligand>
        <name>Ca(2+)</name>
        <dbReference type="ChEBI" id="CHEBI:29108"/>
        <label>2</label>
    </ligand>
</feature>
<feature type="binding site" evidence="12">
    <location>
        <position position="218"/>
    </location>
    <ligand>
        <name>Ca(2+)</name>
        <dbReference type="ChEBI" id="CHEBI:29108"/>
        <label>1</label>
    </ligand>
</feature>
<evidence type="ECO:0000256" key="13">
    <source>
        <dbReference type="PROSITE-ProRule" id="PRU01360"/>
    </source>
</evidence>
<keyword evidence="12" id="KW-0479">Metal-binding</keyword>
<dbReference type="FunFam" id="2.170.130.10:FF:000002">
    <property type="entry name" value="Vitamin B12 transporter BtuB"/>
    <property type="match status" value="1"/>
</dbReference>
<dbReference type="NCBIfam" id="TIGR01779">
    <property type="entry name" value="TonB-B12"/>
    <property type="match status" value="1"/>
</dbReference>
<dbReference type="Proteomes" id="UP000242496">
    <property type="component" value="Unassembled WGS sequence"/>
</dbReference>
<dbReference type="InterPro" id="IPR012910">
    <property type="entry name" value="Plug_dom"/>
</dbReference>
<gene>
    <name evidence="12" type="primary">btuB</name>
    <name evidence="16" type="ORF">SAMN05421784_15212</name>
</gene>
<protein>
    <recommendedName>
        <fullName evidence="12">Vitamin B12 transporter BtuB</fullName>
    </recommendedName>
    <alternativeName>
        <fullName evidence="12">Cobalamin receptor</fullName>
    </alternativeName>
    <alternativeName>
        <fullName evidence="12">Outer membrane cobalamin translocator</fullName>
    </alternativeName>
</protein>
<organism evidence="16 17">
    <name type="scientific">Xenorhabdus koppenhoeferi</name>
    <dbReference type="NCBI Taxonomy" id="351659"/>
    <lineage>
        <taxon>Bacteria</taxon>
        <taxon>Pseudomonadati</taxon>
        <taxon>Pseudomonadota</taxon>
        <taxon>Gammaproteobacteria</taxon>
        <taxon>Enterobacterales</taxon>
        <taxon>Morganellaceae</taxon>
        <taxon>Xenorhabdus</taxon>
    </lineage>
</organism>
<keyword evidence="10 12" id="KW-0472">Membrane</keyword>
<feature type="binding site" evidence="12">
    <location>
        <position position="530"/>
    </location>
    <ligand>
        <name>cyanocob(III)alamin</name>
        <dbReference type="ChEBI" id="CHEBI:17439"/>
    </ligand>
</feature>
<proteinExistence type="inferred from homology"/>
<feature type="binding site" evidence="12">
    <location>
        <position position="111"/>
    </location>
    <ligand>
        <name>cyanocob(III)alamin</name>
        <dbReference type="ChEBI" id="CHEBI:17439"/>
    </ligand>
</feature>
<feature type="binding site" evidence="12">
    <location>
        <position position="270"/>
    </location>
    <ligand>
        <name>cyanocob(III)alamin</name>
        <dbReference type="ChEBI" id="CHEBI:17439"/>
    </ligand>
</feature>
<keyword evidence="17" id="KW-1185">Reference proteome</keyword>
<evidence type="ECO:0000256" key="7">
    <source>
        <dbReference type="ARBA" id="ARBA00023065"/>
    </source>
</evidence>
<dbReference type="CDD" id="cd01347">
    <property type="entry name" value="ligand_gated_channel"/>
    <property type="match status" value="1"/>
</dbReference>
<comment type="subcellular location">
    <subcellularLocation>
        <location evidence="1 12 13">Cell outer membrane</location>
        <topology evidence="1 12 13">Multi-pass membrane protein</topology>
    </subcellularLocation>
</comment>
<keyword evidence="3 12" id="KW-1134">Transmembrane beta strand</keyword>
<evidence type="ECO:0000259" key="14">
    <source>
        <dbReference type="Pfam" id="PF00593"/>
    </source>
</evidence>
<evidence type="ECO:0000256" key="1">
    <source>
        <dbReference type="ARBA" id="ARBA00004571"/>
    </source>
</evidence>
<evidence type="ECO:0000256" key="4">
    <source>
        <dbReference type="ARBA" id="ARBA00022692"/>
    </source>
</evidence>
<dbReference type="InterPro" id="IPR036942">
    <property type="entry name" value="Beta-barrel_TonB_sf"/>
</dbReference>
<feature type="binding site" evidence="12">
    <location>
        <position position="230"/>
    </location>
    <ligand>
        <name>Ca(2+)</name>
        <dbReference type="ChEBI" id="CHEBI:29108"/>
        <label>1</label>
    </ligand>
</feature>
<dbReference type="EMBL" id="FPBJ01000052">
    <property type="protein sequence ID" value="SFU94561.1"/>
    <property type="molecule type" value="Genomic_DNA"/>
</dbReference>
<keyword evidence="9 12" id="KW-0626">Porin</keyword>
<dbReference type="InterPro" id="IPR039426">
    <property type="entry name" value="TonB-dep_rcpt-like"/>
</dbReference>
<dbReference type="GO" id="GO:0046872">
    <property type="term" value="F:metal ion binding"/>
    <property type="evidence" value="ECO:0007669"/>
    <property type="project" value="UniProtKB-KW"/>
</dbReference>
<evidence type="ECO:0000256" key="2">
    <source>
        <dbReference type="ARBA" id="ARBA00022448"/>
    </source>
</evidence>
<dbReference type="PANTHER" id="PTHR30069:SF53">
    <property type="entry name" value="COLICIN I RECEPTOR-RELATED"/>
    <property type="match status" value="1"/>
</dbReference>
<feature type="binding site" evidence="12">
    <location>
        <begin position="129"/>
        <end position="130"/>
    </location>
    <ligand>
        <name>cyanocob(III)alamin</name>
        <dbReference type="ChEBI" id="CHEBI:17439"/>
    </ligand>
</feature>
<dbReference type="NCBIfam" id="NF007926">
    <property type="entry name" value="PRK10641.1"/>
    <property type="match status" value="1"/>
</dbReference>
<evidence type="ECO:0000259" key="15">
    <source>
        <dbReference type="Pfam" id="PF07715"/>
    </source>
</evidence>
<reference evidence="17" key="1">
    <citation type="submission" date="2016-10" db="EMBL/GenBank/DDBJ databases">
        <authorList>
            <person name="Varghese N."/>
            <person name="Submissions S."/>
        </authorList>
    </citation>
    <scope>NUCLEOTIDE SEQUENCE [LARGE SCALE GENOMIC DNA]</scope>
    <source>
        <strain evidence="17">DSM 18168</strain>
    </source>
</reference>
<dbReference type="STRING" id="351659.SAMN05421784_15212"/>
<evidence type="ECO:0000313" key="16">
    <source>
        <dbReference type="EMBL" id="SFU94561.1"/>
    </source>
</evidence>
<comment type="similarity">
    <text evidence="12">Belongs to the TonB-dependent receptor family. BtuB (TC 1.B.14.3.1) subfamily.</text>
</comment>
<keyword evidence="8 12" id="KW-0798">TonB box</keyword>
<evidence type="ECO:0000313" key="17">
    <source>
        <dbReference type="Proteomes" id="UP000242496"/>
    </source>
</evidence>
<evidence type="ECO:0000256" key="11">
    <source>
        <dbReference type="ARBA" id="ARBA00023237"/>
    </source>
</evidence>
<comment type="caution">
    <text evidence="12">Lacks conserved residue(s) required for the propagation of feature annotation.</text>
</comment>
<dbReference type="InterPro" id="IPR037066">
    <property type="entry name" value="Plug_dom_sf"/>
</dbReference>
<name>A0A1I7KAX1_9GAMM</name>
<keyword evidence="4 12" id="KW-0812">Transmembrane</keyword>
<dbReference type="InterPro" id="IPR000531">
    <property type="entry name" value="Beta-barrel_TonB"/>
</dbReference>
<feature type="binding site" evidence="12">
    <location>
        <position position="232"/>
    </location>
    <ligand>
        <name>Ca(2+)</name>
        <dbReference type="ChEBI" id="CHEBI:29108"/>
        <label>2</label>
    </ligand>
</feature>
<feature type="binding site" evidence="12">
    <location>
        <position position="234"/>
    </location>
    <ligand>
        <name>Ca(2+)</name>
        <dbReference type="ChEBI" id="CHEBI:29108"/>
        <label>1</label>
    </ligand>
</feature>
<dbReference type="AlphaFoldDB" id="A0A1I7KAX1"/>
<evidence type="ECO:0000256" key="3">
    <source>
        <dbReference type="ARBA" id="ARBA00022452"/>
    </source>
</evidence>
<feature type="binding site" evidence="12">
    <location>
        <position position="234"/>
    </location>
    <ligand>
        <name>Ca(2+)</name>
        <dbReference type="ChEBI" id="CHEBI:29108"/>
        <label>2</label>
    </ligand>
</feature>
<dbReference type="PROSITE" id="PS52016">
    <property type="entry name" value="TONB_DEPENDENT_REC_3"/>
    <property type="match status" value="1"/>
</dbReference>
<feature type="binding site" evidence="12">
    <location>
        <position position="268"/>
    </location>
    <ligand>
        <name>Ca(2+)</name>
        <dbReference type="ChEBI" id="CHEBI:29108"/>
        <label>2</label>
    </ligand>
</feature>
<feature type="binding site" evidence="12">
    <location>
        <position position="325"/>
    </location>
    <ligand>
        <name>cyanocob(III)alamin</name>
        <dbReference type="ChEBI" id="CHEBI:17439"/>
    </ligand>
</feature>
<dbReference type="HAMAP" id="MF_01531">
    <property type="entry name" value="BtuB"/>
    <property type="match status" value="1"/>
</dbReference>
<keyword evidence="6 12" id="KW-0106">Calcium</keyword>
<feature type="short sequence motif" description="TonB box" evidence="12">
    <location>
        <begin position="45"/>
        <end position="52"/>
    </location>
</feature>
<dbReference type="Pfam" id="PF07715">
    <property type="entry name" value="Plug"/>
    <property type="match status" value="1"/>
</dbReference>
<dbReference type="GO" id="GO:0009279">
    <property type="term" value="C:cell outer membrane"/>
    <property type="evidence" value="ECO:0007669"/>
    <property type="project" value="UniProtKB-SubCell"/>
</dbReference>
<dbReference type="InterPro" id="IPR010101">
    <property type="entry name" value="B12_transptr_BtuB"/>
</dbReference>
<dbReference type="SUPFAM" id="SSF56935">
    <property type="entry name" value="Porins"/>
    <property type="match status" value="1"/>
</dbReference>
<feature type="domain" description="TonB-dependent receptor-like beta-barrel" evidence="14">
    <location>
        <begin position="260"/>
        <end position="601"/>
    </location>
</feature>
<feature type="binding site" evidence="12">
    <location>
        <position position="269"/>
    </location>
    <ligand>
        <name>Ca(2+)</name>
        <dbReference type="ChEBI" id="CHEBI:29108"/>
        <label>2</label>
    </ligand>
</feature>
<dbReference type="GO" id="GO:0006811">
    <property type="term" value="P:monoatomic ion transport"/>
    <property type="evidence" value="ECO:0007669"/>
    <property type="project" value="UniProtKB-KW"/>
</dbReference>
<evidence type="ECO:0000256" key="12">
    <source>
        <dbReference type="HAMAP-Rule" id="MF_01531"/>
    </source>
</evidence>
<keyword evidence="2 12" id="KW-0813">Transport</keyword>
<feature type="binding site" evidence="12">
    <location>
        <position position="232"/>
    </location>
    <ligand>
        <name>Ca(2+)</name>
        <dbReference type="ChEBI" id="CHEBI:29108"/>
        <label>1</label>
    </ligand>
</feature>
<feature type="binding site" evidence="12">
    <location>
        <position position="269"/>
    </location>
    <ligand>
        <name>Ca(2+)</name>
        <dbReference type="ChEBI" id="CHEBI:29108"/>
        <label>1</label>
    </ligand>
</feature>
<keyword evidence="11 12" id="KW-0998">Cell outer membrane</keyword>
<evidence type="ECO:0000256" key="8">
    <source>
        <dbReference type="ARBA" id="ARBA00023077"/>
    </source>
</evidence>
<evidence type="ECO:0000256" key="9">
    <source>
        <dbReference type="ARBA" id="ARBA00023114"/>
    </source>
</evidence>
<feature type="binding site" evidence="12">
    <location>
        <position position="104"/>
    </location>
    <ligand>
        <name>cyanocob(III)alamin</name>
        <dbReference type="ChEBI" id="CHEBI:17439"/>
    </ligand>
</feature>
<dbReference type="GO" id="GO:0015420">
    <property type="term" value="F:ABC-type vitamin B12 transporter activity"/>
    <property type="evidence" value="ECO:0007669"/>
    <property type="project" value="InterPro"/>
</dbReference>
<evidence type="ECO:0000256" key="10">
    <source>
        <dbReference type="ARBA" id="ARBA00023136"/>
    </source>
</evidence>
<evidence type="ECO:0000256" key="6">
    <source>
        <dbReference type="ARBA" id="ARBA00022837"/>
    </source>
</evidence>
<feature type="domain" description="TonB-dependent receptor plug" evidence="15">
    <location>
        <begin position="59"/>
        <end position="165"/>
    </location>
</feature>
<keyword evidence="7 12" id="KW-0406">Ion transport</keyword>
<dbReference type="GO" id="GO:0015288">
    <property type="term" value="F:porin activity"/>
    <property type="evidence" value="ECO:0007669"/>
    <property type="project" value="UniProtKB-KW"/>
</dbReference>
<accession>A0A1I7KAX1</accession>
<feature type="short sequence motif" description="TonB C-terminal box" evidence="12">
    <location>
        <begin position="610"/>
        <end position="627"/>
    </location>
</feature>
<dbReference type="PANTHER" id="PTHR30069">
    <property type="entry name" value="TONB-DEPENDENT OUTER MEMBRANE RECEPTOR"/>
    <property type="match status" value="1"/>
</dbReference>
<evidence type="ECO:0000256" key="5">
    <source>
        <dbReference type="ARBA" id="ARBA00022729"/>
    </source>
</evidence>
<dbReference type="Pfam" id="PF00593">
    <property type="entry name" value="TonB_dep_Rec_b-barrel"/>
    <property type="match status" value="1"/>
</dbReference>
<sequence length="627" mass="70683">MHKKSDTTHSLITNLMSNKKHILFSVVSVTVFPGWSHVAVADNQDPIVVTANRFKQPISSVLAPMTVVTREDIDKWQSSSLVDVLRRLPSVDIAQNGGIGQHSSLFVRGTNSNHTLVLVDGIRLNQAGITGSADFSQIPISMVQRIEYIRGARSAVYGSDAIGGVINIITKREQRGTTLNAGIGSNGYQNYNGSTQQKLSEDTLLTAAAGYTYTKGFDVIVDGKTGGYRQPDRDGFMSKMLWLEIDHKVNEQVSGFARTYGFNNRTAYDAWSIGDTDTRELFSRTYDAGIQFNQGIYSSQLIASYSHVKDYNHAPDDGRYGKNTSLSDSKQYNVQWGNLWQVGHGAISSGVDWKRESVAAGSNSIPVQKDVDNTGLYLTAQQRIHDFTLEGAVRSDNHSEYDWNTTWQTGASWEFIDGYRFIVAYGTAFKAPTLHQLYSQWGNESLKPEKSKQWEGGIEGLTGPLNWRLSVYHNEIEQLINFSNDRYENIGKAKIKGVEWTGTIDTGIFQHQLTLQYVDPRDGNDQQLTRRAKQQVKYQLDWETFNVDWGITYQYIGKRYDQDYRGFPPRTVKLAGVSLWDINASYPITDHLIIRAKIANLFDKNYETAYGYRTPGREYYLIGSYNF</sequence>
<keyword evidence="5 12" id="KW-0732">Signal</keyword>
<dbReference type="Gene3D" id="2.170.130.10">
    <property type="entry name" value="TonB-dependent receptor, plug domain"/>
    <property type="match status" value="1"/>
</dbReference>
<comment type="function">
    <text evidence="12">Involved in the active translocation of vitamin B12 (cyanocobalamin) across the outer membrane to the periplasmic space. It derives its energy for transport by interacting with the trans-periplasmic membrane protein TonB.</text>
</comment>